<dbReference type="Gene3D" id="3.40.50.300">
    <property type="entry name" value="P-loop containing nucleotide triphosphate hydrolases"/>
    <property type="match status" value="1"/>
</dbReference>
<dbReference type="InterPro" id="IPR027417">
    <property type="entry name" value="P-loop_NTPase"/>
</dbReference>
<reference evidence="1 2" key="1">
    <citation type="submission" date="2010-01" db="EMBL/GenBank/DDBJ databases">
        <authorList>
            <person name="Weinstock G."/>
            <person name="Sodergren E."/>
            <person name="Clifton S."/>
            <person name="Fulton L."/>
            <person name="Fulton B."/>
            <person name="Courtney L."/>
            <person name="Fronick C."/>
            <person name="Harrison M."/>
            <person name="Strong C."/>
            <person name="Farmer C."/>
            <person name="Delahaunty K."/>
            <person name="Markovic C."/>
            <person name="Hall O."/>
            <person name="Minx P."/>
            <person name="Tomlinson C."/>
            <person name="Mitreva M."/>
            <person name="Nelson J."/>
            <person name="Hou S."/>
            <person name="Wollam A."/>
            <person name="Pepin K.H."/>
            <person name="Johnson M."/>
            <person name="Bhonagiri V."/>
            <person name="Nash W.E."/>
            <person name="Warren W."/>
            <person name="Chinwalla A."/>
            <person name="Mardis E.R."/>
            <person name="Wilson R.K."/>
        </authorList>
    </citation>
    <scope>NUCLEOTIDE SEQUENCE [LARGE SCALE GENOMIC DNA]</scope>
    <source>
        <strain evidence="1 2">DSM 13479</strain>
    </source>
</reference>
<dbReference type="Proteomes" id="UP000004968">
    <property type="component" value="Unassembled WGS sequence"/>
</dbReference>
<proteinExistence type="predicted"/>
<protein>
    <recommendedName>
        <fullName evidence="3">Cytidylate kinase</fullName>
    </recommendedName>
</protein>
<comment type="caution">
    <text evidence="1">The sequence shown here is derived from an EMBL/GenBank/DDBJ whole genome shotgun (WGS) entry which is preliminary data.</text>
</comment>
<dbReference type="AlphaFoldDB" id="D3AG24"/>
<evidence type="ECO:0000313" key="1">
    <source>
        <dbReference type="EMBL" id="EFC99230.1"/>
    </source>
</evidence>
<dbReference type="EMBL" id="ACIO01000204">
    <property type="protein sequence ID" value="EFC99230.1"/>
    <property type="molecule type" value="Genomic_DNA"/>
</dbReference>
<evidence type="ECO:0008006" key="3">
    <source>
        <dbReference type="Google" id="ProtNLM"/>
    </source>
</evidence>
<dbReference type="SUPFAM" id="SSF52540">
    <property type="entry name" value="P-loop containing nucleoside triphosphate hydrolases"/>
    <property type="match status" value="1"/>
</dbReference>
<dbReference type="HOGENOM" id="CLU_065155_3_1_9"/>
<sequence length="234" mass="26977">MCGIIEIEKQQINGHACTGGIHMGDKKLIITIGRQYGSGGNEIGRKLAEELGIDFYDKNILRMNSDESGIKESYFHLADEKAGSRLLYRIVSGMTPEMREPSFGSDLISADNLFRFQSEVIRKLAEEQSCVIVGRCADYVLEDADDIELVRVFIYADMDARIRRVREKELYTPEDVRKNVKRIDKERRNYYRYYTGRGWADPENYDLLINTSTTGIKGSVRMIEEYIKIRGYKI</sequence>
<name>D3AG24_9FIRM</name>
<organism evidence="1 2">
    <name type="scientific">Hungatella hathewayi DSM 13479</name>
    <dbReference type="NCBI Taxonomy" id="566550"/>
    <lineage>
        <taxon>Bacteria</taxon>
        <taxon>Bacillati</taxon>
        <taxon>Bacillota</taxon>
        <taxon>Clostridia</taxon>
        <taxon>Lachnospirales</taxon>
        <taxon>Lachnospiraceae</taxon>
        <taxon>Hungatella</taxon>
    </lineage>
</organism>
<gene>
    <name evidence="1" type="ORF">CLOSTHATH_02560</name>
</gene>
<dbReference type="Pfam" id="PF13189">
    <property type="entry name" value="Cytidylate_kin2"/>
    <property type="match status" value="1"/>
</dbReference>
<evidence type="ECO:0000313" key="2">
    <source>
        <dbReference type="Proteomes" id="UP000004968"/>
    </source>
</evidence>
<accession>D3AG24</accession>